<evidence type="ECO:0000256" key="5">
    <source>
        <dbReference type="ARBA" id="ARBA00023242"/>
    </source>
</evidence>
<dbReference type="InterPro" id="IPR001699">
    <property type="entry name" value="TF_T-box"/>
</dbReference>
<dbReference type="Proteomes" id="UP000838412">
    <property type="component" value="Chromosome 15"/>
</dbReference>
<feature type="region of interest" description="Disordered" evidence="7">
    <location>
        <begin position="265"/>
        <end position="290"/>
    </location>
</feature>
<evidence type="ECO:0000313" key="10">
    <source>
        <dbReference type="Proteomes" id="UP000838412"/>
    </source>
</evidence>
<dbReference type="GO" id="GO:0005634">
    <property type="term" value="C:nucleus"/>
    <property type="evidence" value="ECO:0007669"/>
    <property type="project" value="UniProtKB-SubCell"/>
</dbReference>
<name>A0A8K0EAD0_BRALA</name>
<evidence type="ECO:0000256" key="3">
    <source>
        <dbReference type="ARBA" id="ARBA00023125"/>
    </source>
</evidence>
<keyword evidence="10" id="KW-1185">Reference proteome</keyword>
<protein>
    <submittedName>
        <fullName evidence="9">TBX5 protein</fullName>
    </submittedName>
</protein>
<dbReference type="InterPro" id="IPR018186">
    <property type="entry name" value="TF_T-box_CS"/>
</dbReference>
<keyword evidence="5 6" id="KW-0539">Nucleus</keyword>
<dbReference type="PROSITE" id="PS01264">
    <property type="entry name" value="TBOX_2"/>
    <property type="match status" value="1"/>
</dbReference>
<proteinExistence type="predicted"/>
<dbReference type="EMBL" id="OV696700">
    <property type="protein sequence ID" value="CAH1245901.1"/>
    <property type="molecule type" value="Genomic_DNA"/>
</dbReference>
<dbReference type="GO" id="GO:0000978">
    <property type="term" value="F:RNA polymerase II cis-regulatory region sequence-specific DNA binding"/>
    <property type="evidence" value="ECO:0007669"/>
    <property type="project" value="InterPro"/>
</dbReference>
<dbReference type="InterPro" id="IPR036960">
    <property type="entry name" value="T-box_sf"/>
</dbReference>
<keyword evidence="4" id="KW-0804">Transcription</keyword>
<keyword evidence="2" id="KW-0805">Transcription regulation</keyword>
<dbReference type="Gene3D" id="2.60.40.820">
    <property type="entry name" value="Transcription factor, T-box"/>
    <property type="match status" value="1"/>
</dbReference>
<dbReference type="GO" id="GO:0001708">
    <property type="term" value="P:cell fate specification"/>
    <property type="evidence" value="ECO:0007669"/>
    <property type="project" value="TreeGrafter"/>
</dbReference>
<dbReference type="OrthoDB" id="7442607at2759"/>
<dbReference type="InterPro" id="IPR046360">
    <property type="entry name" value="T-box_DNA-bd"/>
</dbReference>
<sequence length="290" mass="32009">MFPPVMVTISGLDPAATYRVYMNVVPADRHRHKFTKTAWVATGPAEFSVSNPAYEHPNSPATGSVWMGTVVSFAKVKITNNNDSVEGHCLLGCKKFLLHSMHKYETEIIIVRQETNKKALGHLGDHRRTFQFDETAFVAVTAYQNPKVTRLKIKNNPFAKAFRDSDVMAILEGARLLTGSDAGAYQAVYGDKGYPCTGPIVMDTNQIPRSAPMSSRVKQVHLKGTEENKQVVRPTPVWPLPAGGFPFPNCGNWSPEENISTLQPTPSPVLLPKHSQTHQAEASIIKSQEK</sequence>
<reference evidence="9" key="1">
    <citation type="submission" date="2022-01" db="EMBL/GenBank/DDBJ databases">
        <authorList>
            <person name="Braso-Vives M."/>
        </authorList>
    </citation>
    <scope>NUCLEOTIDE SEQUENCE</scope>
</reference>
<evidence type="ECO:0000256" key="7">
    <source>
        <dbReference type="SAM" id="MobiDB-lite"/>
    </source>
</evidence>
<dbReference type="Pfam" id="PF00907">
    <property type="entry name" value="T-box"/>
    <property type="match status" value="1"/>
</dbReference>
<dbReference type="PANTHER" id="PTHR11267">
    <property type="entry name" value="T-BOX PROTEIN-RELATED"/>
    <property type="match status" value="1"/>
</dbReference>
<accession>A0A8K0EAD0</accession>
<feature type="domain" description="T-box" evidence="8">
    <location>
        <begin position="1"/>
        <end position="164"/>
    </location>
</feature>
<evidence type="ECO:0000256" key="6">
    <source>
        <dbReference type="PROSITE-ProRule" id="PRU00201"/>
    </source>
</evidence>
<dbReference type="InterPro" id="IPR008967">
    <property type="entry name" value="p53-like_TF_DNA-bd_sf"/>
</dbReference>
<dbReference type="SMART" id="SM00425">
    <property type="entry name" value="TBOX"/>
    <property type="match status" value="1"/>
</dbReference>
<dbReference type="PRINTS" id="PR00937">
    <property type="entry name" value="TBOX"/>
</dbReference>
<keyword evidence="3 6" id="KW-0238">DNA-binding</keyword>
<dbReference type="PANTHER" id="PTHR11267:SF207">
    <property type="entry name" value="OVER COMPENSATING MALES, ISOFORM A"/>
    <property type="match status" value="1"/>
</dbReference>
<gene>
    <name evidence="9" type="primary">TBX5</name>
    <name evidence="9" type="ORF">BLAG_LOCUS8096</name>
</gene>
<dbReference type="PROSITE" id="PS50252">
    <property type="entry name" value="TBOX_3"/>
    <property type="match status" value="1"/>
</dbReference>
<evidence type="ECO:0000313" key="9">
    <source>
        <dbReference type="EMBL" id="CAH1245901.1"/>
    </source>
</evidence>
<comment type="caution">
    <text evidence="6">Lacks conserved residue(s) required for the propagation of feature annotation.</text>
</comment>
<comment type="subcellular location">
    <subcellularLocation>
        <location evidence="1 6">Nucleus</location>
    </subcellularLocation>
</comment>
<dbReference type="GO" id="GO:0000981">
    <property type="term" value="F:DNA-binding transcription factor activity, RNA polymerase II-specific"/>
    <property type="evidence" value="ECO:0007669"/>
    <property type="project" value="TreeGrafter"/>
</dbReference>
<evidence type="ECO:0000256" key="4">
    <source>
        <dbReference type="ARBA" id="ARBA00023163"/>
    </source>
</evidence>
<evidence type="ECO:0000256" key="1">
    <source>
        <dbReference type="ARBA" id="ARBA00004123"/>
    </source>
</evidence>
<evidence type="ECO:0000256" key="2">
    <source>
        <dbReference type="ARBA" id="ARBA00023015"/>
    </source>
</evidence>
<dbReference type="GO" id="GO:0000785">
    <property type="term" value="C:chromatin"/>
    <property type="evidence" value="ECO:0007669"/>
    <property type="project" value="TreeGrafter"/>
</dbReference>
<dbReference type="SUPFAM" id="SSF49417">
    <property type="entry name" value="p53-like transcription factors"/>
    <property type="match status" value="1"/>
</dbReference>
<evidence type="ECO:0000259" key="8">
    <source>
        <dbReference type="PROSITE" id="PS50252"/>
    </source>
</evidence>
<dbReference type="AlphaFoldDB" id="A0A8K0EAD0"/>
<dbReference type="GO" id="GO:0045893">
    <property type="term" value="P:positive regulation of DNA-templated transcription"/>
    <property type="evidence" value="ECO:0007669"/>
    <property type="project" value="InterPro"/>
</dbReference>
<organism evidence="9 10">
    <name type="scientific">Branchiostoma lanceolatum</name>
    <name type="common">Common lancelet</name>
    <name type="synonym">Amphioxus lanceolatum</name>
    <dbReference type="NCBI Taxonomy" id="7740"/>
    <lineage>
        <taxon>Eukaryota</taxon>
        <taxon>Metazoa</taxon>
        <taxon>Chordata</taxon>
        <taxon>Cephalochordata</taxon>
        <taxon>Leptocardii</taxon>
        <taxon>Amphioxiformes</taxon>
        <taxon>Branchiostomatidae</taxon>
        <taxon>Branchiostoma</taxon>
    </lineage>
</organism>